<evidence type="ECO:0000313" key="3">
    <source>
        <dbReference type="Proteomes" id="UP000237423"/>
    </source>
</evidence>
<reference evidence="2 3" key="1">
    <citation type="submission" date="2017-11" db="EMBL/GenBank/DDBJ databases">
        <title>Draft Genome Sequence of Methylobacter psychrotolerans Sph1T, an Obligate Methanotroph from Low-Temperature Environments.</title>
        <authorList>
            <person name="Oshkin I.Y."/>
            <person name="Miroshnikov K."/>
            <person name="Belova S.E."/>
            <person name="Korzhenkov A."/>
            <person name="Toshchakov S.V."/>
            <person name="Dedysh S.N."/>
        </authorList>
    </citation>
    <scope>NUCLEOTIDE SEQUENCE [LARGE SCALE GENOMIC DNA]</scope>
    <source>
        <strain evidence="2 3">Sph1</strain>
    </source>
</reference>
<evidence type="ECO:0000313" key="2">
    <source>
        <dbReference type="EMBL" id="POZ50353.1"/>
    </source>
</evidence>
<dbReference type="Proteomes" id="UP000237423">
    <property type="component" value="Unassembled WGS sequence"/>
</dbReference>
<dbReference type="RefSeq" id="WP_249028093.1">
    <property type="nucleotide sequence ID" value="NZ_PGFZ01000012.1"/>
</dbReference>
<organism evidence="2 3">
    <name type="scientific">Methylovulum psychrotolerans</name>
    <dbReference type="NCBI Taxonomy" id="1704499"/>
    <lineage>
        <taxon>Bacteria</taxon>
        <taxon>Pseudomonadati</taxon>
        <taxon>Pseudomonadota</taxon>
        <taxon>Gammaproteobacteria</taxon>
        <taxon>Methylococcales</taxon>
        <taxon>Methylococcaceae</taxon>
        <taxon>Methylovulum</taxon>
    </lineage>
</organism>
<proteinExistence type="predicted"/>
<dbReference type="EMBL" id="PGFZ01000012">
    <property type="protein sequence ID" value="POZ50353.1"/>
    <property type="molecule type" value="Genomic_DNA"/>
</dbReference>
<gene>
    <name evidence="2" type="ORF">AADEFJLK_03938</name>
</gene>
<dbReference type="GO" id="GO:0016757">
    <property type="term" value="F:glycosyltransferase activity"/>
    <property type="evidence" value="ECO:0007669"/>
    <property type="project" value="InterPro"/>
</dbReference>
<accession>A0A2S5CHQ9</accession>
<feature type="domain" description="Glycosyltransferase 61 catalytic" evidence="1">
    <location>
        <begin position="82"/>
        <end position="254"/>
    </location>
</feature>
<comment type="caution">
    <text evidence="2">The sequence shown here is derived from an EMBL/GenBank/DDBJ whole genome shotgun (WGS) entry which is preliminary data.</text>
</comment>
<evidence type="ECO:0000259" key="1">
    <source>
        <dbReference type="Pfam" id="PF04577"/>
    </source>
</evidence>
<protein>
    <recommendedName>
        <fullName evidence="1">Glycosyltransferase 61 catalytic domain-containing protein</fullName>
    </recommendedName>
</protein>
<name>A0A2S5CHQ9_9GAMM</name>
<dbReference type="Pfam" id="PF04577">
    <property type="entry name" value="Glyco_transf_61"/>
    <property type="match status" value="1"/>
</dbReference>
<sequence length="386" mass="43138">MIDVSTKKSALVVPQTFANDFGKGGLNFAHGVVRSESDPVYFSHMRKGKPLLNVALQASLLGAEPAKLAGKWLYLGGVYNHFGHFVAESIHRAWAWRQYGQDCCGVLLLPKLKRFQTRYRIPDYAKDLLGLFGLEERHLHFVTELTEVEELLIPEPGSQLFLPPSEEYIRFLASLDLPRHLAAQPLPEGFTPKVMVSRQHYRLYGAIAGLGALEQRLAQEGYFIFCPEQYPVATQLKVYLQAERLIFEEGSALHLLELLAEIKAEVLVIERRLNAKASSFDSVLAMRAPHYRKYSQAVALPSLSTAKFAGANTLSVLDLTALAEFLVQHGFASPALLQGFTWQPQAKNDVLDYLLVRSNPPAPGFDGCVLGYLQRVQEIFKNLAEK</sequence>
<dbReference type="AlphaFoldDB" id="A0A2S5CHQ9"/>
<dbReference type="InterPro" id="IPR049625">
    <property type="entry name" value="Glyco_transf_61_cat"/>
</dbReference>